<dbReference type="HAMAP" id="MF_00255">
    <property type="entry name" value="Gly_tRNA_synth_beta"/>
    <property type="match status" value="1"/>
</dbReference>
<sequence length="685" mass="76194">MADFILEIGLEEMPAHLVTSSEKQLVDRVSDFLDEHRLDYEAMKPFSTPRRLAVELTGLAAGSKAVEEEKRGPAVDRAKDENGDWSKAAQGFARGQKTTPEALIEKDGYLWAKTEIAGVPAAEILAKLGAEVVEKMTFSTYMKWGNHSFSYIRPIRWLVALLDQDVVDFSVLDVQTGQTTRGHRFLSTENVTIASATDYEQTLQDAFVMADAAKRKATIQAQLEKIAQDQNWHLDLTTDQAQDLLEEVNNIVEWPTAFAGNFDQKYLDLPKEVLVTSMRDHQRFFFVTDDQGDLLPHFLSVRNGNEENLANVVAGNEKVLVARLEDAVFFYQEDQQKSIDDYMDRVKKLVFHEKIGTVYEHMVRVRALAAQLGQALGLSYEELSDLNRATEIYKFDLMTGMVGEFDELQGVMGEHYAKLFGENDVVAHAILEHYLPTSATGEVADSKIGAVLAVADKLDSIVTFFAADLIPSGANDPYGLRRAATGVVRTLEAHDWHLDLLSVLTNFKDQNKDVADADLAQVITFLTDRVKKQAADAGVRSDIVSAGTANVVTGDLVYVADRTEVLAKHAKDANFRDVMEALSRVSRLASKERIEAAVKPDLLENDQEKALYEVSKDLNLAELENQGAEALYQALATLQEPIAAYFENTLVNDKKKAIKNNRYAQLNALDKLIAGLGDIEQIVIK</sequence>
<dbReference type="GO" id="GO:0005829">
    <property type="term" value="C:cytosol"/>
    <property type="evidence" value="ECO:0007669"/>
    <property type="project" value="TreeGrafter"/>
</dbReference>
<dbReference type="EMBL" id="DF968079">
    <property type="protein sequence ID" value="GAP03921.1"/>
    <property type="molecule type" value="Genomic_DNA"/>
</dbReference>
<comment type="similarity">
    <text evidence="1 8">Belongs to the class-II aminoacyl-tRNA synthetase family.</text>
</comment>
<gene>
    <name evidence="8 9" type="primary">glyS</name>
    <name evidence="9" type="ORF">FTRO_0020880</name>
</gene>
<dbReference type="InterPro" id="IPR006194">
    <property type="entry name" value="Gly-tRNA-synth_heterodimer"/>
</dbReference>
<comment type="subcellular location">
    <subcellularLocation>
        <location evidence="8">Cytoplasm</location>
    </subcellularLocation>
</comment>
<proteinExistence type="inferred from homology"/>
<keyword evidence="6 8" id="KW-0030">Aminoacyl-tRNA synthetase</keyword>
<keyword evidence="3 8" id="KW-0547">Nucleotide-binding</keyword>
<evidence type="ECO:0000313" key="9">
    <source>
        <dbReference type="EMBL" id="GAP03921.1"/>
    </source>
</evidence>
<organism evidence="9">
    <name type="scientific">Fructobacillus tropaeoli</name>
    <dbReference type="NCBI Taxonomy" id="709323"/>
    <lineage>
        <taxon>Bacteria</taxon>
        <taxon>Bacillati</taxon>
        <taxon>Bacillota</taxon>
        <taxon>Bacilli</taxon>
        <taxon>Lactobacillales</taxon>
        <taxon>Lactobacillaceae</taxon>
        <taxon>Fructobacillus</taxon>
    </lineage>
</organism>
<evidence type="ECO:0000256" key="7">
    <source>
        <dbReference type="ARBA" id="ARBA00047937"/>
    </source>
</evidence>
<dbReference type="AlphaFoldDB" id="A0A3F3GXN6"/>
<keyword evidence="5 8" id="KW-0648">Protein biosynthesis</keyword>
<dbReference type="NCBIfam" id="TIGR00211">
    <property type="entry name" value="glyS"/>
    <property type="match status" value="1"/>
</dbReference>
<evidence type="ECO:0000256" key="4">
    <source>
        <dbReference type="ARBA" id="ARBA00022840"/>
    </source>
</evidence>
<name>A0A3F3GXN6_9LACO</name>
<dbReference type="PRINTS" id="PR01045">
    <property type="entry name" value="TRNASYNTHGB"/>
</dbReference>
<keyword evidence="4 8" id="KW-0067">ATP-binding</keyword>
<dbReference type="GO" id="GO:0005524">
    <property type="term" value="F:ATP binding"/>
    <property type="evidence" value="ECO:0007669"/>
    <property type="project" value="UniProtKB-UniRule"/>
</dbReference>
<dbReference type="PROSITE" id="PS50861">
    <property type="entry name" value="AA_TRNA_LIGASE_II_GLYAB"/>
    <property type="match status" value="1"/>
</dbReference>
<accession>A0A3F3GXN6</accession>
<dbReference type="SUPFAM" id="SSF109604">
    <property type="entry name" value="HD-domain/PDEase-like"/>
    <property type="match status" value="1"/>
</dbReference>
<keyword evidence="2 8" id="KW-0436">Ligase</keyword>
<evidence type="ECO:0000256" key="8">
    <source>
        <dbReference type="HAMAP-Rule" id="MF_00255"/>
    </source>
</evidence>
<comment type="subunit">
    <text evidence="8">Tetramer of two alpha and two beta subunits.</text>
</comment>
<evidence type="ECO:0000256" key="2">
    <source>
        <dbReference type="ARBA" id="ARBA00022598"/>
    </source>
</evidence>
<dbReference type="GO" id="GO:0006426">
    <property type="term" value="P:glycyl-tRNA aminoacylation"/>
    <property type="evidence" value="ECO:0007669"/>
    <property type="project" value="UniProtKB-UniRule"/>
</dbReference>
<dbReference type="PANTHER" id="PTHR30075">
    <property type="entry name" value="GLYCYL-TRNA SYNTHETASE"/>
    <property type="match status" value="1"/>
</dbReference>
<dbReference type="PANTHER" id="PTHR30075:SF2">
    <property type="entry name" value="GLYCINE--TRNA LIGASE, CHLOROPLASTIC_MITOCHONDRIAL 2"/>
    <property type="match status" value="1"/>
</dbReference>
<dbReference type="Pfam" id="PF02092">
    <property type="entry name" value="tRNA_synt_2f"/>
    <property type="match status" value="1"/>
</dbReference>
<comment type="catalytic activity">
    <reaction evidence="7 8">
        <text>tRNA(Gly) + glycine + ATP = glycyl-tRNA(Gly) + AMP + diphosphate</text>
        <dbReference type="Rhea" id="RHEA:16013"/>
        <dbReference type="Rhea" id="RHEA-COMP:9664"/>
        <dbReference type="Rhea" id="RHEA-COMP:9683"/>
        <dbReference type="ChEBI" id="CHEBI:30616"/>
        <dbReference type="ChEBI" id="CHEBI:33019"/>
        <dbReference type="ChEBI" id="CHEBI:57305"/>
        <dbReference type="ChEBI" id="CHEBI:78442"/>
        <dbReference type="ChEBI" id="CHEBI:78522"/>
        <dbReference type="ChEBI" id="CHEBI:456215"/>
        <dbReference type="EC" id="6.1.1.14"/>
    </reaction>
</comment>
<dbReference type="STRING" id="709323.GCA_001047135_00465"/>
<dbReference type="RefSeq" id="WP_059393401.1">
    <property type="nucleotide sequence ID" value="NZ_DF968079.1"/>
</dbReference>
<evidence type="ECO:0000256" key="5">
    <source>
        <dbReference type="ARBA" id="ARBA00022917"/>
    </source>
</evidence>
<evidence type="ECO:0000256" key="6">
    <source>
        <dbReference type="ARBA" id="ARBA00023146"/>
    </source>
</evidence>
<dbReference type="GO" id="GO:0004820">
    <property type="term" value="F:glycine-tRNA ligase activity"/>
    <property type="evidence" value="ECO:0007669"/>
    <property type="project" value="UniProtKB-UniRule"/>
</dbReference>
<evidence type="ECO:0000256" key="1">
    <source>
        <dbReference type="ARBA" id="ARBA00008226"/>
    </source>
</evidence>
<evidence type="ECO:0000256" key="3">
    <source>
        <dbReference type="ARBA" id="ARBA00022741"/>
    </source>
</evidence>
<reference evidence="9" key="1">
    <citation type="journal article" date="2015" name="BMC Genomics">
        <title>Comparative genomics of Fructobacillus spp. and Leuconostoc spp. reveals niche-specific evolution of Fructobacillus spp.</title>
        <authorList>
            <person name="Endo A."/>
            <person name="Tanizawa Y."/>
            <person name="Tanaka N."/>
            <person name="Maeno S."/>
            <person name="Kumar H."/>
            <person name="Shiwa Y."/>
            <person name="Okada S."/>
            <person name="Yoshikawa H."/>
            <person name="Dicks L."/>
            <person name="Nakagawa J."/>
            <person name="Arita M."/>
        </authorList>
    </citation>
    <scope>NUCLEOTIDE SEQUENCE [LARGE SCALE GENOMIC DNA]</scope>
    <source>
        <strain evidence="9">F214-1</strain>
    </source>
</reference>
<dbReference type="EC" id="6.1.1.14" evidence="8"/>
<protein>
    <recommendedName>
        <fullName evidence="8">Glycine--tRNA ligase beta subunit</fullName>
        <ecNumber evidence="8">6.1.1.14</ecNumber>
    </recommendedName>
    <alternativeName>
        <fullName evidence="8">Glycyl-tRNA synthetase beta subunit</fullName>
        <shortName evidence="8">GlyRS</shortName>
    </alternativeName>
</protein>
<dbReference type="InterPro" id="IPR015944">
    <property type="entry name" value="Gly-tRNA-synth_bsu"/>
</dbReference>
<keyword evidence="8" id="KW-0963">Cytoplasm</keyword>
<dbReference type="Proteomes" id="UP000064514">
    <property type="component" value="Unassembled WGS sequence"/>
</dbReference>